<feature type="transmembrane region" description="Helical" evidence="7">
    <location>
        <begin position="91"/>
        <end position="115"/>
    </location>
</feature>
<dbReference type="PANTHER" id="PTHR30618">
    <property type="entry name" value="NCS1 FAMILY PURINE/PYRIMIDINE TRANSPORTER"/>
    <property type="match status" value="1"/>
</dbReference>
<feature type="region of interest" description="Disordered" evidence="6">
    <location>
        <begin position="536"/>
        <end position="560"/>
    </location>
</feature>
<dbReference type="Pfam" id="PF02133">
    <property type="entry name" value="Transp_cyt_pur"/>
    <property type="match status" value="1"/>
</dbReference>
<proteinExistence type="inferred from homology"/>
<feature type="transmembrane region" description="Helical" evidence="7">
    <location>
        <begin position="211"/>
        <end position="231"/>
    </location>
</feature>
<keyword evidence="5 7" id="KW-0472">Membrane</keyword>
<keyword evidence="3 7" id="KW-0812">Transmembrane</keyword>
<comment type="caution">
    <text evidence="8">The sequence shown here is derived from an EMBL/GenBank/DDBJ whole genome shotgun (WGS) entry which is preliminary data.</text>
</comment>
<feature type="transmembrane region" description="Helical" evidence="7">
    <location>
        <begin position="288"/>
        <end position="317"/>
    </location>
</feature>
<feature type="transmembrane region" description="Helical" evidence="7">
    <location>
        <begin position="185"/>
        <end position="204"/>
    </location>
</feature>
<dbReference type="PANTHER" id="PTHR30618:SF0">
    <property type="entry name" value="PURINE-URACIL PERMEASE NCS1"/>
    <property type="match status" value="1"/>
</dbReference>
<dbReference type="InterPro" id="IPR001248">
    <property type="entry name" value="Pur-cyt_permease"/>
</dbReference>
<accession>A0ABR3PI05</accession>
<comment type="similarity">
    <text evidence="2">Belongs to the purine-cytosine permease (2.A.39) family.</text>
</comment>
<evidence type="ECO:0000313" key="9">
    <source>
        <dbReference type="Proteomes" id="UP001562354"/>
    </source>
</evidence>
<keyword evidence="4 7" id="KW-1133">Transmembrane helix</keyword>
<sequence length="560" mass="61317">MLEMDAKLAILAEGTRKRLTTVEAWRLEKTPSAFVPEGQHSNFDMEPVPRESWTWTTSTFIAYWMSDLLGVTSWTTVASFMVLGLNWWQSVLAVFTGGVLLGVVLAINGIIGARLHTPFAITARSVFGYHFSYFPIVSRMVIGWFWFSINTYQGGLGVGQMITAIWPSYAHFANHLSPGSGLTSYSFLNFFLFWLFQLPFIFIHPTRLRPLFLAKNIAVPITALATMAWAIHRAGDKAGSVLVGETTLSGLPMWFAFMTAVTSTMGSMSTMACNIGDFTRYSKKPAGAYYQVLVMPVTWSLMSIIGAIGSQCASAAYGETLWQPFDIVGKWQNTAGGRAAAFLACLAWLLGNIGSNITANSISAANDLTTLFPRYINIYRGQWVCATIGVFGFAPWKVLASASNLLAFMNSYSIILAPIGAILAADYVLVKHGRIDVPELYNRPQGIYRYTRGFNWRAGVALCVAIAPNMPGMINAIQPKIAIGGAKYVYCVADIFGMVVAATVHVGLSRLFPDAPSVIDYHLSAEDAILHGRTPERDDLDLDMDDMEKGPDAKSIEVVA</sequence>
<comment type="subcellular location">
    <subcellularLocation>
        <location evidence="1">Membrane</location>
        <topology evidence="1">Multi-pass membrane protein</topology>
    </subcellularLocation>
</comment>
<feature type="transmembrane region" description="Helical" evidence="7">
    <location>
        <begin position="127"/>
        <end position="147"/>
    </location>
</feature>
<protein>
    <recommendedName>
        <fullName evidence="10">Uracil permease</fullName>
    </recommendedName>
</protein>
<feature type="transmembrane region" description="Helical" evidence="7">
    <location>
        <begin position="60"/>
        <end position="85"/>
    </location>
</feature>
<reference evidence="8 9" key="1">
    <citation type="submission" date="2024-07" db="EMBL/GenBank/DDBJ databases">
        <title>Draft sequence of the Neodothiora populina.</title>
        <authorList>
            <person name="Drown D.D."/>
            <person name="Schuette U.S."/>
            <person name="Buechlein A.B."/>
            <person name="Rusch D.R."/>
            <person name="Winton L.W."/>
            <person name="Adams G.A."/>
        </authorList>
    </citation>
    <scope>NUCLEOTIDE SEQUENCE [LARGE SCALE GENOMIC DNA]</scope>
    <source>
        <strain evidence="8 9">CPC 39397</strain>
    </source>
</reference>
<dbReference type="Proteomes" id="UP001562354">
    <property type="component" value="Unassembled WGS sequence"/>
</dbReference>
<evidence type="ECO:0008006" key="10">
    <source>
        <dbReference type="Google" id="ProtNLM"/>
    </source>
</evidence>
<feature type="compositionally biased region" description="Basic and acidic residues" evidence="6">
    <location>
        <begin position="547"/>
        <end position="560"/>
    </location>
</feature>
<organism evidence="8 9">
    <name type="scientific">Neodothiora populina</name>
    <dbReference type="NCBI Taxonomy" id="2781224"/>
    <lineage>
        <taxon>Eukaryota</taxon>
        <taxon>Fungi</taxon>
        <taxon>Dikarya</taxon>
        <taxon>Ascomycota</taxon>
        <taxon>Pezizomycotina</taxon>
        <taxon>Dothideomycetes</taxon>
        <taxon>Dothideomycetidae</taxon>
        <taxon>Dothideales</taxon>
        <taxon>Dothioraceae</taxon>
        <taxon>Neodothiora</taxon>
    </lineage>
</organism>
<feature type="transmembrane region" description="Helical" evidence="7">
    <location>
        <begin position="251"/>
        <end position="276"/>
    </location>
</feature>
<feature type="transmembrane region" description="Helical" evidence="7">
    <location>
        <begin position="337"/>
        <end position="357"/>
    </location>
</feature>
<dbReference type="InterPro" id="IPR045225">
    <property type="entry name" value="Uracil/uridine/allantoin_perm"/>
</dbReference>
<dbReference type="RefSeq" id="XP_069202046.1">
    <property type="nucleotide sequence ID" value="XM_069343492.1"/>
</dbReference>
<evidence type="ECO:0000256" key="4">
    <source>
        <dbReference type="ARBA" id="ARBA00022989"/>
    </source>
</evidence>
<dbReference type="EMBL" id="JBFMKM010000005">
    <property type="protein sequence ID" value="KAL1305773.1"/>
    <property type="molecule type" value="Genomic_DNA"/>
</dbReference>
<dbReference type="GeneID" id="95977641"/>
<evidence type="ECO:0000256" key="6">
    <source>
        <dbReference type="SAM" id="MobiDB-lite"/>
    </source>
</evidence>
<evidence type="ECO:0000256" key="5">
    <source>
        <dbReference type="ARBA" id="ARBA00023136"/>
    </source>
</evidence>
<evidence type="ECO:0000313" key="8">
    <source>
        <dbReference type="EMBL" id="KAL1305773.1"/>
    </source>
</evidence>
<dbReference type="Gene3D" id="1.10.4160.10">
    <property type="entry name" value="Hydantoin permease"/>
    <property type="match status" value="1"/>
</dbReference>
<name>A0ABR3PI05_9PEZI</name>
<gene>
    <name evidence="8" type="ORF">AAFC00_003941</name>
</gene>
<keyword evidence="9" id="KW-1185">Reference proteome</keyword>
<evidence type="ECO:0000256" key="2">
    <source>
        <dbReference type="ARBA" id="ARBA00008974"/>
    </source>
</evidence>
<evidence type="ECO:0000256" key="1">
    <source>
        <dbReference type="ARBA" id="ARBA00004141"/>
    </source>
</evidence>
<evidence type="ECO:0000256" key="3">
    <source>
        <dbReference type="ARBA" id="ARBA00022692"/>
    </source>
</evidence>
<feature type="transmembrane region" description="Helical" evidence="7">
    <location>
        <begin position="378"/>
        <end position="399"/>
    </location>
</feature>
<feature type="transmembrane region" description="Helical" evidence="7">
    <location>
        <begin position="411"/>
        <end position="430"/>
    </location>
</feature>
<evidence type="ECO:0000256" key="7">
    <source>
        <dbReference type="SAM" id="Phobius"/>
    </source>
</evidence>